<gene>
    <name evidence="2" type="ORF">ADUPG1_005374</name>
</gene>
<name>A0ABQ5KBV6_9EUKA</name>
<keyword evidence="3" id="KW-1185">Reference proteome</keyword>
<evidence type="ECO:0000313" key="3">
    <source>
        <dbReference type="Proteomes" id="UP001057375"/>
    </source>
</evidence>
<comment type="caution">
    <text evidence="2">The sequence shown here is derived from an EMBL/GenBank/DDBJ whole genome shotgun (WGS) entry which is preliminary data.</text>
</comment>
<feature type="non-terminal residue" evidence="2">
    <location>
        <position position="106"/>
    </location>
</feature>
<organism evidence="2 3">
    <name type="scientific">Aduncisulcus paluster</name>
    <dbReference type="NCBI Taxonomy" id="2918883"/>
    <lineage>
        <taxon>Eukaryota</taxon>
        <taxon>Metamonada</taxon>
        <taxon>Carpediemonas-like organisms</taxon>
        <taxon>Aduncisulcus</taxon>
    </lineage>
</organism>
<feature type="region of interest" description="Disordered" evidence="1">
    <location>
        <begin position="81"/>
        <end position="106"/>
    </location>
</feature>
<proteinExistence type="predicted"/>
<reference evidence="2" key="1">
    <citation type="submission" date="2022-03" db="EMBL/GenBank/DDBJ databases">
        <title>Draft genome sequence of Aduncisulcus paluster, a free-living microaerophilic Fornicata.</title>
        <authorList>
            <person name="Yuyama I."/>
            <person name="Kume K."/>
            <person name="Tamura T."/>
            <person name="Inagaki Y."/>
            <person name="Hashimoto T."/>
        </authorList>
    </citation>
    <scope>NUCLEOTIDE SEQUENCE</scope>
    <source>
        <strain evidence="2">NY0171</strain>
    </source>
</reference>
<feature type="non-terminal residue" evidence="2">
    <location>
        <position position="1"/>
    </location>
</feature>
<dbReference type="Proteomes" id="UP001057375">
    <property type="component" value="Unassembled WGS sequence"/>
</dbReference>
<evidence type="ECO:0000313" key="2">
    <source>
        <dbReference type="EMBL" id="GKT30026.1"/>
    </source>
</evidence>
<dbReference type="EMBL" id="BQXS01008548">
    <property type="protein sequence ID" value="GKT30026.1"/>
    <property type="molecule type" value="Genomic_DNA"/>
</dbReference>
<sequence length="106" mass="11431">PMWYYNVANTLYAASKAVEEDLNTLDGKLDIARSAGTYKTGGPRWSTYFDQALVDIYELSSLSAMAARQLGRIIQKHGINHALADPPKSGPTLPTASATPTDMAIS</sequence>
<accession>A0ABQ5KBV6</accession>
<protein>
    <submittedName>
        <fullName evidence="2">Uncharacterized protein</fullName>
    </submittedName>
</protein>
<evidence type="ECO:0000256" key="1">
    <source>
        <dbReference type="SAM" id="MobiDB-lite"/>
    </source>
</evidence>